<proteinExistence type="predicted"/>
<keyword evidence="3" id="KW-1185">Reference proteome</keyword>
<name>A0AA41W7A2_9GAMM</name>
<accession>A0AA41W7A2</accession>
<feature type="signal peptide" evidence="1">
    <location>
        <begin position="1"/>
        <end position="23"/>
    </location>
</feature>
<dbReference type="AlphaFoldDB" id="A0AA41W7A2"/>
<organism evidence="2 3">
    <name type="scientific">Echinimonas agarilytica</name>
    <dbReference type="NCBI Taxonomy" id="1215918"/>
    <lineage>
        <taxon>Bacteria</taxon>
        <taxon>Pseudomonadati</taxon>
        <taxon>Pseudomonadota</taxon>
        <taxon>Gammaproteobacteria</taxon>
        <taxon>Alteromonadales</taxon>
        <taxon>Echinimonadaceae</taxon>
        <taxon>Echinimonas</taxon>
    </lineage>
</organism>
<evidence type="ECO:0000256" key="1">
    <source>
        <dbReference type="SAM" id="SignalP"/>
    </source>
</evidence>
<evidence type="ECO:0000313" key="3">
    <source>
        <dbReference type="Proteomes" id="UP001165393"/>
    </source>
</evidence>
<dbReference type="RefSeq" id="WP_251261390.1">
    <property type="nucleotide sequence ID" value="NZ_JAMQGP010000003.1"/>
</dbReference>
<sequence>MTLNRLSQIGIGLTCLVATSCFAQDDRPTETDDSSSVSYLSFIDFDFSNVFQQNQYINSSVAFAQSSYNSVYQSLADYSHRIELLPAATSSYYRSDAALYEYMAVPIIAVPGDIRLEVFGQAYDPDYYLLSNIDKDNVYRNYLPNGVMDWNQAEMAVGFGTSLALEDGVNFRTVYTTGTIPGLGDSNVAMSLEFDF</sequence>
<evidence type="ECO:0000313" key="2">
    <source>
        <dbReference type="EMBL" id="MCM2679981.1"/>
    </source>
</evidence>
<reference evidence="2 3" key="1">
    <citation type="journal article" date="2013" name="Antonie Van Leeuwenhoek">
        <title>Echinimonas agarilytica gen. nov., sp. nov., a new gammaproteobacterium isolated from the sea urchin Strongylocentrotus intermedius.</title>
        <authorList>
            <person name="Nedashkovskaya O.I."/>
            <person name="Stenkova A.M."/>
            <person name="Zhukova N.V."/>
            <person name="Van Trappen S."/>
            <person name="Lee J.S."/>
            <person name="Kim S.B."/>
        </authorList>
    </citation>
    <scope>NUCLEOTIDE SEQUENCE [LARGE SCALE GENOMIC DNA]</scope>
    <source>
        <strain evidence="2 3">KMM 6351</strain>
    </source>
</reference>
<keyword evidence="1" id="KW-0732">Signal</keyword>
<comment type="caution">
    <text evidence="2">The sequence shown here is derived from an EMBL/GenBank/DDBJ whole genome shotgun (WGS) entry which is preliminary data.</text>
</comment>
<dbReference type="EMBL" id="JAMQGP010000003">
    <property type="protein sequence ID" value="MCM2679981.1"/>
    <property type="molecule type" value="Genomic_DNA"/>
</dbReference>
<feature type="chain" id="PRO_5041363753" evidence="1">
    <location>
        <begin position="24"/>
        <end position="196"/>
    </location>
</feature>
<gene>
    <name evidence="2" type="ORF">NAF29_09915</name>
</gene>
<dbReference type="Proteomes" id="UP001165393">
    <property type="component" value="Unassembled WGS sequence"/>
</dbReference>
<dbReference type="PROSITE" id="PS51257">
    <property type="entry name" value="PROKAR_LIPOPROTEIN"/>
    <property type="match status" value="1"/>
</dbReference>
<protein>
    <submittedName>
        <fullName evidence="2">Uncharacterized protein</fullName>
    </submittedName>
</protein>